<keyword evidence="14" id="KW-1185">Reference proteome</keyword>
<dbReference type="PROSITE" id="PS50003">
    <property type="entry name" value="PH_DOMAIN"/>
    <property type="match status" value="2"/>
</dbReference>
<dbReference type="Proteomes" id="UP000481153">
    <property type="component" value="Unassembled WGS sequence"/>
</dbReference>
<dbReference type="InterPro" id="IPR002420">
    <property type="entry name" value="PI3K-type_C2_dom"/>
</dbReference>
<dbReference type="Pfam" id="PF00169">
    <property type="entry name" value="PH"/>
    <property type="match status" value="2"/>
</dbReference>
<comment type="catalytic activity">
    <reaction evidence="1">
        <text>a 1,2-diacyl-sn-glycero-3-phospho-(1D-myo-inositol) + ATP = a 1,2-diacyl-sn-glycero-3-phospho-(1D-myo-inositol-3-phosphate) + ADP + H(+)</text>
        <dbReference type="Rhea" id="RHEA:12709"/>
        <dbReference type="ChEBI" id="CHEBI:15378"/>
        <dbReference type="ChEBI" id="CHEBI:30616"/>
        <dbReference type="ChEBI" id="CHEBI:57880"/>
        <dbReference type="ChEBI" id="CHEBI:58088"/>
        <dbReference type="ChEBI" id="CHEBI:456216"/>
        <dbReference type="EC" id="2.7.1.137"/>
    </reaction>
</comment>
<evidence type="ECO:0000256" key="2">
    <source>
        <dbReference type="ARBA" id="ARBA00012073"/>
    </source>
</evidence>
<dbReference type="SUPFAM" id="SSF56112">
    <property type="entry name" value="Protein kinase-like (PK-like)"/>
    <property type="match status" value="1"/>
</dbReference>
<dbReference type="SMART" id="SM00233">
    <property type="entry name" value="PH"/>
    <property type="match status" value="2"/>
</dbReference>
<dbReference type="EMBL" id="VJMJ01000089">
    <property type="protein sequence ID" value="KAF0736402.1"/>
    <property type="molecule type" value="Genomic_DNA"/>
</dbReference>
<dbReference type="SUPFAM" id="SSF54236">
    <property type="entry name" value="Ubiquitin-like"/>
    <property type="match status" value="1"/>
</dbReference>
<dbReference type="PROSITE" id="PS51547">
    <property type="entry name" value="C2_PI3K"/>
    <property type="match status" value="1"/>
</dbReference>
<dbReference type="InterPro" id="IPR036940">
    <property type="entry name" value="PI3/4_kinase_cat_sf"/>
</dbReference>
<evidence type="ECO:0000259" key="11">
    <source>
        <dbReference type="PROSITE" id="PS51546"/>
    </source>
</evidence>
<dbReference type="Pfam" id="PF00794">
    <property type="entry name" value="PI3K_rbd"/>
    <property type="match status" value="1"/>
</dbReference>
<dbReference type="PANTHER" id="PTHR10048:SF14">
    <property type="entry name" value="LD28067P"/>
    <property type="match status" value="1"/>
</dbReference>
<dbReference type="InterPro" id="IPR042236">
    <property type="entry name" value="PI3K_accessory_sf"/>
</dbReference>
<evidence type="ECO:0000256" key="6">
    <source>
        <dbReference type="ARBA" id="ARBA00022840"/>
    </source>
</evidence>
<keyword evidence="5" id="KW-0418">Kinase</keyword>
<keyword evidence="6" id="KW-0067">ATP-binding</keyword>
<dbReference type="CDD" id="cd00821">
    <property type="entry name" value="PH"/>
    <property type="match status" value="1"/>
</dbReference>
<dbReference type="GO" id="GO:0032060">
    <property type="term" value="P:bleb assembly"/>
    <property type="evidence" value="ECO:0007669"/>
    <property type="project" value="UniProtKB-ARBA"/>
</dbReference>
<organism evidence="13 14">
    <name type="scientific">Aphanomyces euteiches</name>
    <dbReference type="NCBI Taxonomy" id="100861"/>
    <lineage>
        <taxon>Eukaryota</taxon>
        <taxon>Sar</taxon>
        <taxon>Stramenopiles</taxon>
        <taxon>Oomycota</taxon>
        <taxon>Saprolegniomycetes</taxon>
        <taxon>Saprolegniales</taxon>
        <taxon>Verrucalvaceae</taxon>
        <taxon>Aphanomyces</taxon>
    </lineage>
</organism>
<dbReference type="InterPro" id="IPR035892">
    <property type="entry name" value="C2_domain_sf"/>
</dbReference>
<dbReference type="Pfam" id="PF00613">
    <property type="entry name" value="PI3Ka"/>
    <property type="match status" value="1"/>
</dbReference>
<dbReference type="InterPro" id="IPR001263">
    <property type="entry name" value="PI3K_accessory_dom"/>
</dbReference>
<keyword evidence="4" id="KW-0547">Nucleotide-binding</keyword>
<evidence type="ECO:0000259" key="12">
    <source>
        <dbReference type="PROSITE" id="PS51547"/>
    </source>
</evidence>
<dbReference type="Gene3D" id="2.60.40.150">
    <property type="entry name" value="C2 domain"/>
    <property type="match status" value="1"/>
</dbReference>
<dbReference type="InterPro" id="IPR000341">
    <property type="entry name" value="PI3K_Ras-bd_dom"/>
</dbReference>
<evidence type="ECO:0000259" key="10">
    <source>
        <dbReference type="PROSITE" id="PS51545"/>
    </source>
</evidence>
<evidence type="ECO:0000256" key="1">
    <source>
        <dbReference type="ARBA" id="ARBA00001498"/>
    </source>
</evidence>
<comment type="similarity">
    <text evidence="7">Belongs to the PI3/PI4-kinase family.</text>
</comment>
<evidence type="ECO:0000256" key="4">
    <source>
        <dbReference type="ARBA" id="ARBA00022741"/>
    </source>
</evidence>
<dbReference type="SUPFAM" id="SSF49562">
    <property type="entry name" value="C2 domain (Calcium/lipid-binding domain, CaLB)"/>
    <property type="match status" value="1"/>
</dbReference>
<dbReference type="Gene3D" id="3.10.20.90">
    <property type="entry name" value="Phosphatidylinositol 3-kinase Catalytic Subunit, Chain A, domain 1"/>
    <property type="match status" value="1"/>
</dbReference>
<dbReference type="Gene3D" id="1.10.1070.11">
    <property type="entry name" value="Phosphatidylinositol 3-/4-kinase, catalytic domain"/>
    <property type="match status" value="1"/>
</dbReference>
<dbReference type="GO" id="GO:0005524">
    <property type="term" value="F:ATP binding"/>
    <property type="evidence" value="ECO:0007669"/>
    <property type="project" value="UniProtKB-KW"/>
</dbReference>
<feature type="domain" description="PH" evidence="8">
    <location>
        <begin position="156"/>
        <end position="260"/>
    </location>
</feature>
<dbReference type="PROSITE" id="PS00915">
    <property type="entry name" value="PI3_4_KINASE_1"/>
    <property type="match status" value="1"/>
</dbReference>
<feature type="domain" description="PI3K-RBD" evidence="11">
    <location>
        <begin position="265"/>
        <end position="363"/>
    </location>
</feature>
<dbReference type="GO" id="GO:0005942">
    <property type="term" value="C:phosphatidylinositol 3-kinase complex"/>
    <property type="evidence" value="ECO:0007669"/>
    <property type="project" value="TreeGrafter"/>
</dbReference>
<proteinExistence type="inferred from homology"/>
<comment type="caution">
    <text evidence="13">The sequence shown here is derived from an EMBL/GenBank/DDBJ whole genome shotgun (WGS) entry which is preliminary data.</text>
</comment>
<dbReference type="EC" id="2.7.1.137" evidence="2"/>
<dbReference type="PANTHER" id="PTHR10048">
    <property type="entry name" value="PHOSPHATIDYLINOSITOL KINASE"/>
    <property type="match status" value="1"/>
</dbReference>
<accession>A0A6G0X8X2</accession>
<dbReference type="SUPFAM" id="SSF48371">
    <property type="entry name" value="ARM repeat"/>
    <property type="match status" value="1"/>
</dbReference>
<dbReference type="Pfam" id="PF00454">
    <property type="entry name" value="PI3_PI4_kinase"/>
    <property type="match status" value="1"/>
</dbReference>
<dbReference type="VEuPathDB" id="FungiDB:AeMF1_007105"/>
<dbReference type="InterPro" id="IPR015433">
    <property type="entry name" value="PI3/4_kinase"/>
</dbReference>
<name>A0A6G0X8X2_9STRA</name>
<dbReference type="InterPro" id="IPR035448">
    <property type="entry name" value="PI3Kc"/>
</dbReference>
<evidence type="ECO:0000256" key="7">
    <source>
        <dbReference type="PROSITE-ProRule" id="PRU00880"/>
    </source>
</evidence>
<evidence type="ECO:0000313" key="13">
    <source>
        <dbReference type="EMBL" id="KAF0736402.1"/>
    </source>
</evidence>
<dbReference type="GO" id="GO:0035005">
    <property type="term" value="F:1-phosphatidylinositol-4-phosphate 3-kinase activity"/>
    <property type="evidence" value="ECO:0007669"/>
    <property type="project" value="TreeGrafter"/>
</dbReference>
<dbReference type="InterPro" id="IPR018936">
    <property type="entry name" value="PI3/4_kinase_CS"/>
</dbReference>
<dbReference type="SMART" id="SM00146">
    <property type="entry name" value="PI3Kc"/>
    <property type="match status" value="1"/>
</dbReference>
<dbReference type="InterPro" id="IPR011009">
    <property type="entry name" value="Kinase-like_dom_sf"/>
</dbReference>
<dbReference type="Gene3D" id="1.25.40.70">
    <property type="entry name" value="Phosphatidylinositol 3-kinase, accessory domain (PIK)"/>
    <property type="match status" value="1"/>
</dbReference>
<dbReference type="PROSITE" id="PS51545">
    <property type="entry name" value="PIK_HELICAL"/>
    <property type="match status" value="1"/>
</dbReference>
<feature type="domain" description="PIK helical" evidence="10">
    <location>
        <begin position="766"/>
        <end position="944"/>
    </location>
</feature>
<dbReference type="CDD" id="cd00891">
    <property type="entry name" value="PI3Kc"/>
    <property type="match status" value="1"/>
</dbReference>
<reference evidence="13 14" key="1">
    <citation type="submission" date="2019-07" db="EMBL/GenBank/DDBJ databases">
        <title>Genomics analysis of Aphanomyces spp. identifies a new class of oomycete effector associated with host adaptation.</title>
        <authorList>
            <person name="Gaulin E."/>
        </authorList>
    </citation>
    <scope>NUCLEOTIDE SEQUENCE [LARGE SCALE GENOMIC DNA]</scope>
    <source>
        <strain evidence="13 14">ATCC 201684</strain>
    </source>
</reference>
<dbReference type="GO" id="GO:0048015">
    <property type="term" value="P:phosphatidylinositol-mediated signaling"/>
    <property type="evidence" value="ECO:0007669"/>
    <property type="project" value="TreeGrafter"/>
</dbReference>
<keyword evidence="3" id="KW-0808">Transferase</keyword>
<dbReference type="Gene3D" id="3.30.1010.10">
    <property type="entry name" value="Phosphatidylinositol 3-kinase Catalytic Subunit, Chain A, domain 4"/>
    <property type="match status" value="1"/>
</dbReference>
<dbReference type="GO" id="GO:0005737">
    <property type="term" value="C:cytoplasm"/>
    <property type="evidence" value="ECO:0007669"/>
    <property type="project" value="TreeGrafter"/>
</dbReference>
<dbReference type="InterPro" id="IPR000403">
    <property type="entry name" value="PI3/4_kinase_cat_dom"/>
</dbReference>
<dbReference type="GO" id="GO:0016477">
    <property type="term" value="P:cell migration"/>
    <property type="evidence" value="ECO:0007669"/>
    <property type="project" value="TreeGrafter"/>
</dbReference>
<dbReference type="FunFam" id="1.10.1070.11:FF:000001">
    <property type="entry name" value="Phosphatidylinositol 4,5-bisphosphate 3-kinase catalytic subunit"/>
    <property type="match status" value="1"/>
</dbReference>
<evidence type="ECO:0000256" key="3">
    <source>
        <dbReference type="ARBA" id="ARBA00022679"/>
    </source>
</evidence>
<feature type="domain" description="PI3K/PI4K catalytic" evidence="9">
    <location>
        <begin position="1019"/>
        <end position="1310"/>
    </location>
</feature>
<dbReference type="GO" id="GO:0050920">
    <property type="term" value="P:regulation of chemotaxis"/>
    <property type="evidence" value="ECO:0007669"/>
    <property type="project" value="UniProtKB-ARBA"/>
</dbReference>
<dbReference type="InterPro" id="IPR001849">
    <property type="entry name" value="PH_domain"/>
</dbReference>
<gene>
    <name evidence="13" type="ORF">Ae201684_007421</name>
</gene>
<feature type="domain" description="PH" evidence="8">
    <location>
        <begin position="635"/>
        <end position="750"/>
    </location>
</feature>
<evidence type="ECO:0000256" key="5">
    <source>
        <dbReference type="ARBA" id="ARBA00022777"/>
    </source>
</evidence>
<dbReference type="GO" id="GO:0005886">
    <property type="term" value="C:plasma membrane"/>
    <property type="evidence" value="ECO:0007669"/>
    <property type="project" value="TreeGrafter"/>
</dbReference>
<dbReference type="SMART" id="SM00145">
    <property type="entry name" value="PI3Ka"/>
    <property type="match status" value="1"/>
</dbReference>
<dbReference type="InterPro" id="IPR016024">
    <property type="entry name" value="ARM-type_fold"/>
</dbReference>
<dbReference type="SUPFAM" id="SSF50729">
    <property type="entry name" value="PH domain-like"/>
    <property type="match status" value="2"/>
</dbReference>
<evidence type="ECO:0000313" key="14">
    <source>
        <dbReference type="Proteomes" id="UP000481153"/>
    </source>
</evidence>
<dbReference type="Gene3D" id="2.30.29.30">
    <property type="entry name" value="Pleckstrin-homology domain (PH domain)/Phosphotyrosine-binding domain (PTB)"/>
    <property type="match status" value="2"/>
</dbReference>
<protein>
    <recommendedName>
        <fullName evidence="2">phosphatidylinositol 3-kinase</fullName>
        <ecNumber evidence="2">2.7.1.137</ecNumber>
    </recommendedName>
</protein>
<evidence type="ECO:0000259" key="8">
    <source>
        <dbReference type="PROSITE" id="PS50003"/>
    </source>
</evidence>
<dbReference type="GO" id="GO:0016303">
    <property type="term" value="F:1-phosphatidylinositol-3-kinase activity"/>
    <property type="evidence" value="ECO:0007669"/>
    <property type="project" value="UniProtKB-EC"/>
</dbReference>
<dbReference type="PROSITE" id="PS00916">
    <property type="entry name" value="PI3_4_KINASE_2"/>
    <property type="match status" value="1"/>
</dbReference>
<dbReference type="InterPro" id="IPR029071">
    <property type="entry name" value="Ubiquitin-like_domsf"/>
</dbReference>
<dbReference type="InterPro" id="IPR011993">
    <property type="entry name" value="PH-like_dom_sf"/>
</dbReference>
<dbReference type="PROSITE" id="PS50290">
    <property type="entry name" value="PI3_4_KINASE_3"/>
    <property type="match status" value="1"/>
</dbReference>
<dbReference type="PROSITE" id="PS51546">
    <property type="entry name" value="PI3K_RBD"/>
    <property type="match status" value="1"/>
</dbReference>
<evidence type="ECO:0000259" key="9">
    <source>
        <dbReference type="PROSITE" id="PS50290"/>
    </source>
</evidence>
<dbReference type="FunFam" id="3.30.1010.10:FF:000008">
    <property type="entry name" value="Phosphatidylinositol 4,5-bisphosphate 3-kinase catalytic subunit gamma"/>
    <property type="match status" value="1"/>
</dbReference>
<feature type="domain" description="C2 PI3K-type" evidence="12">
    <location>
        <begin position="426"/>
        <end position="611"/>
    </location>
</feature>
<dbReference type="GO" id="GO:0043491">
    <property type="term" value="P:phosphatidylinositol 3-kinase/protein kinase B signal transduction"/>
    <property type="evidence" value="ECO:0007669"/>
    <property type="project" value="TreeGrafter"/>
</dbReference>
<sequence length="1324" mass="150680">MDSDQYYGGSYSTTTLSYEEQTFSMVERPSRISHGSITPDFHDVNPYAHFGSHNGADHQSQRWQPMPGIVHSKESMALRSAIGSILNQVYEHTSAETLEIRANTPQYQLERGDWVMHNAQSSNVDVPIKTVARVPLNLLDMSKANGTLPVSESKSSNAHEGYAWKRGEAAGSAMQRRYFVLKEKVIRYYGKPPETSRGLFGSNKEKGAIKLDDVSLVRPLNGQTTNNTIELVTSDRTWVLQMESDSDYAEWVDVLCRTVKFQCVDIVFRRMLQLAEVDASGANEVRLVTLPSYTVQETVAHIFDCYNNMLEAVPLHPFDPTDYLLKVTGYRDYMIEQNKPVGRYKHVRECILTKKTLCLTLVHKSKIEEACDQVDDFIYRTYTSSSTNGSLRKSGRRPSWNCTTMEFEHVEDENGLDAMLLPSSQCLDTLQFTVNRVVNIPRYSTHVKRSAHEKGVEHRPLQYANCVVVLELVHGGEVIEVLGETSDTRLKSLPPKDNNTAPNLIGVWMSPKTFSTSLKVCQIPREARVVMTLYGVNAGSNQIQERERIMTTGWNIFDVEGLLVTGEHYVQFLDNMHKCVTGAVPHVVFPDQPFIQFAAITEHTHQPIEFNWDLNNQAAFVLDDEIDRLSPRRPTLDRAGWLQKTGKNQTKSGWKARWFILDQRARTLTYMEHPQSNTAKNVIPLARAFIAPDDHLNKVLTEKLTATTRREIQTWVFKIRPANDSREFILSASTSQEREAWINALRLVASEDWLADKTNLPTRVLSSAQSASGSMVLKYLRELILTDPLYRLSEFEKSVMWDNRNELMDCFEALPRVLTCVNWFNPREVEEVARLLEGWAAPSHPAGYIALLDKEFASELVREFATAKLGLMADTTFSYFLPQLVQALKYENHHVSPLAKLLIQRAIQNPNQIGFDLFWCMKVETYNDQFKERYGLLLNTYVDVCSHKMKSILEIQDELFSEKGAFERVCQEIKHLHHKGVTGNDLKAELRKLLTELNSKIPASYQLPIDPRVEVGKMVINKCRVMSSAKLPLWLEFENAEEGGSPVVILFKAGDDVRQDCLTLQLVRLMDEMWREEDKDLAMEPYRCVSTGPMTGMLEVVMNAVTTKVIHTRAGTGKLLGKAMGSFNKNSFVDWIKENNPREQAAKAAGDLFLRSCAGYCVATYVLGIGDRHSDNIMVTQQGRYFHIDFGHFLGYIKYQPVAGVAWKRETTPFVFTQAMAEVFVSTSAITKKDEFQRFKDTACEAFNVVRRHLHLLVSLFLLMIPADMPELQQPQNVNYVVSSLYPKATRDEAVALFNGLIDYCLSEKWKSVDDFLHAWKHSK</sequence>